<gene>
    <name evidence="10" type="ORF">BCR37DRAFT_347674</name>
</gene>
<dbReference type="GeneID" id="63784382"/>
<comment type="similarity">
    <text evidence="8">Belongs to the splicing factor SR family.</text>
</comment>
<dbReference type="GO" id="GO:0003723">
    <property type="term" value="F:RNA binding"/>
    <property type="evidence" value="ECO:0007669"/>
    <property type="project" value="UniProtKB-UniRule"/>
</dbReference>
<keyword evidence="11" id="KW-1185">Reference proteome</keyword>
<evidence type="ECO:0000256" key="7">
    <source>
        <dbReference type="PROSITE-ProRule" id="PRU00176"/>
    </source>
</evidence>
<sequence>MWDVKPPGYDDISAEQAKLSGLFPLPGAPRAAAPADAEKLKAFVEKGLANKLADLQPSSARQARRVVVENLPPLTEESALVGFFNDIMFNLNVGERGKLPCLSAQINKEKAYALVELRTSEEATCTLAFDGVAFNEAKLAIRRPRDYIVPETREDEKRTDIIGSVQDSPSKIMIRGLPTALAEEHCIELLKSFGELKSFLLVKDSDSGESKGFAFCDFSDPSATEIACEGLNGMELGESPLSVQRACLGAKQVAPPVAGLAALSALAESEAPMDATKVLVFFNMVTAEELNDPNEYQDICNDVQSVCDASAPVVDIKIPKPSGGSKVNPGVGKVFVRFADEAGSTAAMHQLAGRKFSNRTILATFFPEESYEAEAF</sequence>
<evidence type="ECO:0000256" key="6">
    <source>
        <dbReference type="ARBA" id="ARBA00023242"/>
    </source>
</evidence>
<dbReference type="PROSITE" id="PS50102">
    <property type="entry name" value="RRM"/>
    <property type="match status" value="2"/>
</dbReference>
<evidence type="ECO:0000313" key="11">
    <source>
        <dbReference type="Proteomes" id="UP000193685"/>
    </source>
</evidence>
<evidence type="ECO:0000313" key="10">
    <source>
        <dbReference type="EMBL" id="ORY81964.1"/>
    </source>
</evidence>
<evidence type="ECO:0000259" key="9">
    <source>
        <dbReference type="PROSITE" id="PS50102"/>
    </source>
</evidence>
<comment type="caution">
    <text evidence="10">The sequence shown here is derived from an EMBL/GenBank/DDBJ whole genome shotgun (WGS) entry which is preliminary data.</text>
</comment>
<dbReference type="CDD" id="cd12232">
    <property type="entry name" value="RRM3_U2AF65"/>
    <property type="match status" value="1"/>
</dbReference>
<dbReference type="Gene3D" id="3.30.70.330">
    <property type="match status" value="3"/>
</dbReference>
<dbReference type="RefSeq" id="XP_040725098.1">
    <property type="nucleotide sequence ID" value="XM_040867783.1"/>
</dbReference>
<keyword evidence="2 8" id="KW-0507">mRNA processing</keyword>
<dbReference type="GO" id="GO:0005634">
    <property type="term" value="C:nucleus"/>
    <property type="evidence" value="ECO:0007669"/>
    <property type="project" value="UniProtKB-SubCell"/>
</dbReference>
<keyword evidence="6 8" id="KW-0539">Nucleus</keyword>
<dbReference type="CDD" id="cd12231">
    <property type="entry name" value="RRM2_U2AF65"/>
    <property type="match status" value="1"/>
</dbReference>
<dbReference type="PANTHER" id="PTHR23139">
    <property type="entry name" value="RNA-BINDING PROTEIN"/>
    <property type="match status" value="1"/>
</dbReference>
<dbReference type="FunFam" id="3.30.70.330:FF:000097">
    <property type="entry name" value="U2 snRNP auxiliary factor large subunit"/>
    <property type="match status" value="1"/>
</dbReference>
<evidence type="ECO:0000256" key="3">
    <source>
        <dbReference type="ARBA" id="ARBA00022737"/>
    </source>
</evidence>
<keyword evidence="3" id="KW-0677">Repeat</keyword>
<dbReference type="InterPro" id="IPR006529">
    <property type="entry name" value="U2AF_lg"/>
</dbReference>
<comment type="function">
    <text evidence="8">Necessary for the splicing of pre-mRNA.</text>
</comment>
<name>A0A1Y2FEZ2_PROLT</name>
<dbReference type="GO" id="GO:0006397">
    <property type="term" value="P:mRNA processing"/>
    <property type="evidence" value="ECO:0007669"/>
    <property type="project" value="UniProtKB-KW"/>
</dbReference>
<reference evidence="10 11" key="1">
    <citation type="submission" date="2016-07" db="EMBL/GenBank/DDBJ databases">
        <title>Pervasive Adenine N6-methylation of Active Genes in Fungi.</title>
        <authorList>
            <consortium name="DOE Joint Genome Institute"/>
            <person name="Mondo S.J."/>
            <person name="Dannebaum R.O."/>
            <person name="Kuo R.C."/>
            <person name="Labutti K."/>
            <person name="Haridas S."/>
            <person name="Kuo A."/>
            <person name="Salamov A."/>
            <person name="Ahrendt S.R."/>
            <person name="Lipzen A."/>
            <person name="Sullivan W."/>
            <person name="Andreopoulos W.B."/>
            <person name="Clum A."/>
            <person name="Lindquist E."/>
            <person name="Daum C."/>
            <person name="Ramamoorthy G.K."/>
            <person name="Gryganskyi A."/>
            <person name="Culley D."/>
            <person name="Magnuson J.K."/>
            <person name="James T.Y."/>
            <person name="O'Malley M.A."/>
            <person name="Stajich J.E."/>
            <person name="Spatafora J.W."/>
            <person name="Visel A."/>
            <person name="Grigoriev I.V."/>
        </authorList>
    </citation>
    <scope>NUCLEOTIDE SEQUENCE [LARGE SCALE GENOMIC DNA]</scope>
    <source>
        <strain evidence="10 11">12-1054</strain>
    </source>
</reference>
<keyword evidence="4 7" id="KW-0694">RNA-binding</keyword>
<dbReference type="InterPro" id="IPR012677">
    <property type="entry name" value="Nucleotide-bd_a/b_plait_sf"/>
</dbReference>
<dbReference type="Pfam" id="PF00076">
    <property type="entry name" value="RRM_1"/>
    <property type="match status" value="1"/>
</dbReference>
<evidence type="ECO:0000256" key="5">
    <source>
        <dbReference type="ARBA" id="ARBA00023187"/>
    </source>
</evidence>
<accession>A0A1Y2FEZ2</accession>
<proteinExistence type="inferred from homology"/>
<dbReference type="STRING" id="56484.A0A1Y2FEZ2"/>
<dbReference type="GO" id="GO:0008380">
    <property type="term" value="P:RNA splicing"/>
    <property type="evidence" value="ECO:0007669"/>
    <property type="project" value="UniProtKB-KW"/>
</dbReference>
<evidence type="ECO:0000256" key="1">
    <source>
        <dbReference type="ARBA" id="ARBA00004123"/>
    </source>
</evidence>
<protein>
    <recommendedName>
        <fullName evidence="8">Splicing factor U2AF subunit</fullName>
    </recommendedName>
    <alternativeName>
        <fullName evidence="8">U2 snRNP auxiliary factor large subunit</fullName>
    </alternativeName>
</protein>
<evidence type="ECO:0000256" key="8">
    <source>
        <dbReference type="RuleBase" id="RU364135"/>
    </source>
</evidence>
<dbReference type="OMA" id="MTQWDIK"/>
<dbReference type="AlphaFoldDB" id="A0A1Y2FEZ2"/>
<dbReference type="Proteomes" id="UP000193685">
    <property type="component" value="Unassembled WGS sequence"/>
</dbReference>
<feature type="domain" description="RRM" evidence="9">
    <location>
        <begin position="170"/>
        <end position="248"/>
    </location>
</feature>
<feature type="domain" description="RRM" evidence="9">
    <location>
        <begin position="64"/>
        <end position="146"/>
    </location>
</feature>
<dbReference type="InterPro" id="IPR035979">
    <property type="entry name" value="RBD_domain_sf"/>
</dbReference>
<keyword evidence="5 8" id="KW-0508">mRNA splicing</keyword>
<dbReference type="NCBIfam" id="TIGR01642">
    <property type="entry name" value="U2AF_lg"/>
    <property type="match status" value="1"/>
</dbReference>
<comment type="subcellular location">
    <subcellularLocation>
        <location evidence="1 8">Nucleus</location>
    </subcellularLocation>
</comment>
<dbReference type="EMBL" id="MCFI01000010">
    <property type="protein sequence ID" value="ORY81964.1"/>
    <property type="molecule type" value="Genomic_DNA"/>
</dbReference>
<dbReference type="SUPFAM" id="SSF54928">
    <property type="entry name" value="RNA-binding domain, RBD"/>
    <property type="match status" value="2"/>
</dbReference>
<dbReference type="SMART" id="SM00360">
    <property type="entry name" value="RRM"/>
    <property type="match status" value="2"/>
</dbReference>
<dbReference type="OrthoDB" id="10266058at2759"/>
<dbReference type="InterPro" id="IPR000504">
    <property type="entry name" value="RRM_dom"/>
</dbReference>
<organism evidence="10 11">
    <name type="scientific">Protomyces lactucae-debilis</name>
    <dbReference type="NCBI Taxonomy" id="2754530"/>
    <lineage>
        <taxon>Eukaryota</taxon>
        <taxon>Fungi</taxon>
        <taxon>Dikarya</taxon>
        <taxon>Ascomycota</taxon>
        <taxon>Taphrinomycotina</taxon>
        <taxon>Taphrinomycetes</taxon>
        <taxon>Taphrinales</taxon>
        <taxon>Protomycetaceae</taxon>
        <taxon>Protomyces</taxon>
    </lineage>
</organism>
<evidence type="ECO:0000256" key="2">
    <source>
        <dbReference type="ARBA" id="ARBA00022664"/>
    </source>
</evidence>
<evidence type="ECO:0000256" key="4">
    <source>
        <dbReference type="ARBA" id="ARBA00022884"/>
    </source>
</evidence>